<dbReference type="InterPro" id="IPR042099">
    <property type="entry name" value="ANL_N_sf"/>
</dbReference>
<feature type="domain" description="AMP-dependent synthetase/ligase" evidence="1">
    <location>
        <begin position="7"/>
        <end position="359"/>
    </location>
</feature>
<feature type="domain" description="AMP-binding enzyme C-terminal" evidence="2">
    <location>
        <begin position="409"/>
        <end position="482"/>
    </location>
</feature>
<organism evidence="3 4">
    <name type="scientific">Chelatococcus reniformis</name>
    <dbReference type="NCBI Taxonomy" id="1494448"/>
    <lineage>
        <taxon>Bacteria</taxon>
        <taxon>Pseudomonadati</taxon>
        <taxon>Pseudomonadota</taxon>
        <taxon>Alphaproteobacteria</taxon>
        <taxon>Hyphomicrobiales</taxon>
        <taxon>Chelatococcaceae</taxon>
        <taxon>Chelatococcus</taxon>
    </lineage>
</organism>
<dbReference type="InterPro" id="IPR050237">
    <property type="entry name" value="ATP-dep_AMP-bd_enzyme"/>
</dbReference>
<accession>A0A916UVX9</accession>
<dbReference type="EMBL" id="BMGG01000011">
    <property type="protein sequence ID" value="GGC91154.1"/>
    <property type="molecule type" value="Genomic_DNA"/>
</dbReference>
<evidence type="ECO:0000313" key="3">
    <source>
        <dbReference type="EMBL" id="GGC91154.1"/>
    </source>
</evidence>
<reference evidence="3" key="2">
    <citation type="submission" date="2020-09" db="EMBL/GenBank/DDBJ databases">
        <authorList>
            <person name="Sun Q."/>
            <person name="Zhou Y."/>
        </authorList>
    </citation>
    <scope>NUCLEOTIDE SEQUENCE</scope>
    <source>
        <strain evidence="3">CGMCC 1.12919</strain>
    </source>
</reference>
<dbReference type="Proteomes" id="UP000637002">
    <property type="component" value="Unassembled WGS sequence"/>
</dbReference>
<dbReference type="PANTHER" id="PTHR43767:SF1">
    <property type="entry name" value="NONRIBOSOMAL PEPTIDE SYNTHASE PES1 (EUROFUNG)-RELATED"/>
    <property type="match status" value="1"/>
</dbReference>
<dbReference type="Gene3D" id="3.40.50.12780">
    <property type="entry name" value="N-terminal domain of ligase-like"/>
    <property type="match status" value="1"/>
</dbReference>
<dbReference type="Pfam" id="PF13193">
    <property type="entry name" value="AMP-binding_C"/>
    <property type="match status" value="1"/>
</dbReference>
<name>A0A916UVX9_9HYPH</name>
<keyword evidence="4" id="KW-1185">Reference proteome</keyword>
<reference evidence="3" key="1">
    <citation type="journal article" date="2014" name="Int. J. Syst. Evol. Microbiol.">
        <title>Complete genome sequence of Corynebacterium casei LMG S-19264T (=DSM 44701T), isolated from a smear-ripened cheese.</title>
        <authorList>
            <consortium name="US DOE Joint Genome Institute (JGI-PGF)"/>
            <person name="Walter F."/>
            <person name="Albersmeier A."/>
            <person name="Kalinowski J."/>
            <person name="Ruckert C."/>
        </authorList>
    </citation>
    <scope>NUCLEOTIDE SEQUENCE</scope>
    <source>
        <strain evidence="3">CGMCC 1.12919</strain>
    </source>
</reference>
<dbReference type="AlphaFoldDB" id="A0A916UVX9"/>
<dbReference type="InterPro" id="IPR000873">
    <property type="entry name" value="AMP-dep_synth/lig_dom"/>
</dbReference>
<comment type="caution">
    <text evidence="3">The sequence shown here is derived from an EMBL/GenBank/DDBJ whole genome shotgun (WGS) entry which is preliminary data.</text>
</comment>
<proteinExistence type="predicted"/>
<dbReference type="SUPFAM" id="SSF56801">
    <property type="entry name" value="Acetyl-CoA synthetase-like"/>
    <property type="match status" value="1"/>
</dbReference>
<protein>
    <submittedName>
        <fullName evidence="3">ATP-dependent acyl-CoA ligase</fullName>
    </submittedName>
</protein>
<evidence type="ECO:0000259" key="1">
    <source>
        <dbReference type="Pfam" id="PF00501"/>
    </source>
</evidence>
<dbReference type="PROSITE" id="PS00455">
    <property type="entry name" value="AMP_BINDING"/>
    <property type="match status" value="1"/>
</dbReference>
<keyword evidence="3" id="KW-0436">Ligase</keyword>
<dbReference type="GO" id="GO:0016878">
    <property type="term" value="F:acid-thiol ligase activity"/>
    <property type="evidence" value="ECO:0007669"/>
    <property type="project" value="UniProtKB-ARBA"/>
</dbReference>
<dbReference type="InterPro" id="IPR045851">
    <property type="entry name" value="AMP-bd_C_sf"/>
</dbReference>
<evidence type="ECO:0000259" key="2">
    <source>
        <dbReference type="Pfam" id="PF13193"/>
    </source>
</evidence>
<gene>
    <name evidence="3" type="ORF">GCM10010994_56160</name>
</gene>
<dbReference type="RefSeq" id="WP_188612473.1">
    <property type="nucleotide sequence ID" value="NZ_BMGG01000011.1"/>
</dbReference>
<dbReference type="InterPro" id="IPR025110">
    <property type="entry name" value="AMP-bd_C"/>
</dbReference>
<dbReference type="Pfam" id="PF00501">
    <property type="entry name" value="AMP-binding"/>
    <property type="match status" value="1"/>
</dbReference>
<dbReference type="Gene3D" id="3.30.300.30">
    <property type="match status" value="1"/>
</dbReference>
<dbReference type="InterPro" id="IPR020845">
    <property type="entry name" value="AMP-binding_CS"/>
</dbReference>
<dbReference type="PANTHER" id="PTHR43767">
    <property type="entry name" value="LONG-CHAIN-FATTY-ACID--COA LIGASE"/>
    <property type="match status" value="1"/>
</dbReference>
<sequence>MILDLLAAQAASTPDRPLAVTTEATYSYAEIWSLARRFAARLCAHGIVPGDHVALIAGNSAAYLVAWFGINAAGAVAVCLNNQLMGDAITYLVSQCDAKLVVADTEWIETRAGGLREGAAALPRIGIGSDAAFFAELAGSDEAEPPAIAAHDLCTILYTSGTTGLPKGVMCAHGGYAATGRETVRILDLGRDDRIFVYMPLFHTNPQMYAVMAALTAGASLALAPRFSATSFFDEARALGATGCTFVGTVLAILAARYADPVRDHAMRFAIGGGTTRELASTIETRFGIKVHELYGMTEVGGWVSGSTAADHKLGANGRVRADVEVRIVDADDNPQPIGARGEIVVRPSKPNVILMGYYKKPEELAKASRNFWFHTGDIGSFDDDGYLYFHGRSKEVIRRGGEMISPDELEQHLRKLPGIADCAVVAVPDPIMGDEIKAVVVAEAGFDLAHIRSHLADHVPGYMLPRYAERIDRIPRTQTEKILRRELEYVDARVIDFKK</sequence>
<evidence type="ECO:0000313" key="4">
    <source>
        <dbReference type="Proteomes" id="UP000637002"/>
    </source>
</evidence>